<dbReference type="Proteomes" id="UP001253193">
    <property type="component" value="Unassembled WGS sequence"/>
</dbReference>
<evidence type="ECO:0000313" key="1">
    <source>
        <dbReference type="EMBL" id="MDS1821100.1"/>
    </source>
</evidence>
<protein>
    <submittedName>
        <fullName evidence="1">DUF1566 domain-containing protein</fullName>
    </submittedName>
</protein>
<evidence type="ECO:0000313" key="2">
    <source>
        <dbReference type="Proteomes" id="UP001253193"/>
    </source>
</evidence>
<proteinExistence type="predicted"/>
<dbReference type="EMBL" id="JAUHGG010000003">
    <property type="protein sequence ID" value="MDS1821100.1"/>
    <property type="molecule type" value="Genomic_DNA"/>
</dbReference>
<organism evidence="1 2">
    <name type="scientific">Vibrio parahaemolyticus</name>
    <dbReference type="NCBI Taxonomy" id="670"/>
    <lineage>
        <taxon>Bacteria</taxon>
        <taxon>Pseudomonadati</taxon>
        <taxon>Pseudomonadota</taxon>
        <taxon>Gammaproteobacteria</taxon>
        <taxon>Vibrionales</taxon>
        <taxon>Vibrionaceae</taxon>
        <taxon>Vibrio</taxon>
    </lineage>
</organism>
<accession>A0AAW8Q1F1</accession>
<dbReference type="RefSeq" id="WP_311019936.1">
    <property type="nucleotide sequence ID" value="NZ_JAUHGG010000003.1"/>
</dbReference>
<gene>
    <name evidence="1" type="ORF">QX249_10550</name>
</gene>
<dbReference type="AlphaFoldDB" id="A0AAW8Q1F1"/>
<sequence>MSDNQLPPITCQQCQCTADIEFSELYLELPEVHKFAAKEMGWFIDGKSCLCKMCFVENYNVWRLPTIKELKSLLWENPISNPEGDFEGVDEDFDPLDFDFDTDKFFTCPDGQEAYRLAFPDSELVFISSSQTKQSILGSTDTIDFKRGRQNWTNKERRVHIRLVRSKQADSSWNWGDPIEKRYLVSDCGEFVTDNRTGLQWKRQPEDERYSWISAQEAFPTIETIEEKIKKIND</sequence>
<reference evidence="1" key="1">
    <citation type="submission" date="2023-06" db="EMBL/GenBank/DDBJ databases">
        <title>Genomic Diversity of Vibrio spp. and Metagenomic Analysis of Pathogens in Florida Gulf Coastal Waters Following Hurricane Ian.</title>
        <authorList>
            <person name="Brumfield K.D."/>
        </authorList>
    </citation>
    <scope>NUCLEOTIDE SEQUENCE</scope>
    <source>
        <strain evidence="1">WBS2B-138</strain>
    </source>
</reference>
<name>A0AAW8Q1F1_VIBPH</name>
<comment type="caution">
    <text evidence="1">The sequence shown here is derived from an EMBL/GenBank/DDBJ whole genome shotgun (WGS) entry which is preliminary data.</text>
</comment>